<accession>A0A139BN69</accession>
<proteinExistence type="predicted"/>
<evidence type="ECO:0000259" key="6">
    <source>
        <dbReference type="PROSITE" id="PS51007"/>
    </source>
</evidence>
<keyword evidence="1 4" id="KW-0349">Heme</keyword>
<keyword evidence="5" id="KW-0732">Signal</keyword>
<dbReference type="GO" id="GO:0009055">
    <property type="term" value="F:electron transfer activity"/>
    <property type="evidence" value="ECO:0007669"/>
    <property type="project" value="InterPro"/>
</dbReference>
<dbReference type="InterPro" id="IPR036909">
    <property type="entry name" value="Cyt_c-like_dom_sf"/>
</dbReference>
<evidence type="ECO:0000313" key="7">
    <source>
        <dbReference type="EMBL" id="KXS30388.1"/>
    </source>
</evidence>
<feature type="signal peptide" evidence="5">
    <location>
        <begin position="1"/>
        <end position="31"/>
    </location>
</feature>
<reference evidence="7 8" key="2">
    <citation type="submission" date="2016-03" db="EMBL/GenBank/DDBJ databases">
        <title>New uncultured bacterium of the family Gallionellaceae from acid mine drainage: description and reconstruction of genome based on metagenomic analysis of microbial community.</title>
        <authorList>
            <person name="Kadnikov V."/>
            <person name="Ivasenko D."/>
            <person name="Beletsky A."/>
            <person name="Mardanov A."/>
            <person name="Danilova E."/>
            <person name="Pimenov N."/>
            <person name="Karnachuk O."/>
            <person name="Ravin N."/>
        </authorList>
    </citation>
    <scope>NUCLEOTIDE SEQUENCE [LARGE SCALE GENOMIC DNA]</scope>
    <source>
        <strain evidence="7">ShG14-8</strain>
    </source>
</reference>
<evidence type="ECO:0000256" key="3">
    <source>
        <dbReference type="ARBA" id="ARBA00023004"/>
    </source>
</evidence>
<evidence type="ECO:0000256" key="4">
    <source>
        <dbReference type="PROSITE-ProRule" id="PRU00433"/>
    </source>
</evidence>
<dbReference type="Gene3D" id="1.10.760.10">
    <property type="entry name" value="Cytochrome c-like domain"/>
    <property type="match status" value="1"/>
</dbReference>
<comment type="caution">
    <text evidence="7">The sequence shown here is derived from an EMBL/GenBank/DDBJ whole genome shotgun (WGS) entry which is preliminary data.</text>
</comment>
<evidence type="ECO:0000256" key="2">
    <source>
        <dbReference type="ARBA" id="ARBA00022723"/>
    </source>
</evidence>
<keyword evidence="2 4" id="KW-0479">Metal-binding</keyword>
<organism evidence="7 8">
    <name type="scientific">Candidatus Gallionella acididurans</name>
    <dbReference type="NCBI Taxonomy" id="1796491"/>
    <lineage>
        <taxon>Bacteria</taxon>
        <taxon>Pseudomonadati</taxon>
        <taxon>Pseudomonadota</taxon>
        <taxon>Betaproteobacteria</taxon>
        <taxon>Nitrosomonadales</taxon>
        <taxon>Gallionellaceae</taxon>
        <taxon>Gallionella</taxon>
    </lineage>
</organism>
<name>A0A139BN69_9PROT</name>
<dbReference type="InterPro" id="IPR009056">
    <property type="entry name" value="Cyt_c-like_dom"/>
</dbReference>
<dbReference type="AlphaFoldDB" id="A0A139BN69"/>
<evidence type="ECO:0000256" key="5">
    <source>
        <dbReference type="SAM" id="SignalP"/>
    </source>
</evidence>
<gene>
    <name evidence="7" type="ORF">AWT59_3487</name>
</gene>
<protein>
    <submittedName>
        <fullName evidence="7">Cytochrome c, class I</fullName>
    </submittedName>
</protein>
<keyword evidence="3 4" id="KW-0408">Iron</keyword>
<dbReference type="Proteomes" id="UP000070578">
    <property type="component" value="Unassembled WGS sequence"/>
</dbReference>
<sequence>MKTVKRNVRPLPGFLMGLMLSASFVSYAAHAADTELENAISRGQHSFSHDTFGGNGKVCESCHLAGGKQPGKLPDGKTIPSLANAATIFPRFQQRTGKVITLTDQIRSCATNALQGTPPDYGSAELNSLASYITSIAQGKPINMGGTPQ</sequence>
<dbReference type="GO" id="GO:0046872">
    <property type="term" value="F:metal ion binding"/>
    <property type="evidence" value="ECO:0007669"/>
    <property type="project" value="UniProtKB-KW"/>
</dbReference>
<feature type="domain" description="Cytochrome c" evidence="6">
    <location>
        <begin position="38"/>
        <end position="137"/>
    </location>
</feature>
<feature type="chain" id="PRO_5007483829" evidence="5">
    <location>
        <begin position="32"/>
        <end position="149"/>
    </location>
</feature>
<dbReference type="PROSITE" id="PS51007">
    <property type="entry name" value="CYTC"/>
    <property type="match status" value="1"/>
</dbReference>
<dbReference type="SUPFAM" id="SSF46626">
    <property type="entry name" value="Cytochrome c"/>
    <property type="match status" value="1"/>
</dbReference>
<dbReference type="GO" id="GO:0020037">
    <property type="term" value="F:heme binding"/>
    <property type="evidence" value="ECO:0007669"/>
    <property type="project" value="InterPro"/>
</dbReference>
<reference evidence="7 8" key="1">
    <citation type="submission" date="2016-02" db="EMBL/GenBank/DDBJ databases">
        <authorList>
            <person name="Wen L."/>
            <person name="He K."/>
            <person name="Yang H."/>
        </authorList>
    </citation>
    <scope>NUCLEOTIDE SEQUENCE [LARGE SCALE GENOMIC DNA]</scope>
    <source>
        <strain evidence="7">ShG14-8</strain>
    </source>
</reference>
<dbReference type="Pfam" id="PF21342">
    <property type="entry name" value="SoxA-TsdA_cyt-c"/>
    <property type="match status" value="1"/>
</dbReference>
<dbReference type="EMBL" id="LSLI01000288">
    <property type="protein sequence ID" value="KXS30388.1"/>
    <property type="molecule type" value="Genomic_DNA"/>
</dbReference>
<evidence type="ECO:0000313" key="8">
    <source>
        <dbReference type="Proteomes" id="UP000070578"/>
    </source>
</evidence>
<evidence type="ECO:0000256" key="1">
    <source>
        <dbReference type="ARBA" id="ARBA00022617"/>
    </source>
</evidence>